<gene>
    <name evidence="1" type="ORF">HMPREF0446_00984</name>
</gene>
<reference evidence="1" key="1">
    <citation type="submission" date="2009-09" db="EMBL/GenBank/DDBJ databases">
        <authorList>
            <consortium name="The Broad Institute Genome Sequencing Platform"/>
            <person name="Ward D."/>
            <person name="Feldgarden M."/>
            <person name="Earl A."/>
            <person name="Young S.K."/>
            <person name="Zeng Q."/>
            <person name="Koehrsen M."/>
            <person name="Alvarado L."/>
            <person name="Berlin A."/>
            <person name="Bochicchio J."/>
            <person name="Borenstein D."/>
            <person name="Chapman S.B."/>
            <person name="Chen Z."/>
            <person name="Engels R."/>
            <person name="Freedman E."/>
            <person name="Gellesch M."/>
            <person name="Goldberg J."/>
            <person name="Griggs A."/>
            <person name="Gujja S."/>
            <person name="Heilman E."/>
            <person name="Heiman D."/>
            <person name="Hepburn T."/>
            <person name="Howarth C."/>
            <person name="Jen D."/>
            <person name="Larson L."/>
            <person name="Lewis B."/>
            <person name="Mehta T."/>
            <person name="Park D."/>
            <person name="Pearson M."/>
            <person name="Roberts A."/>
            <person name="Saif S."/>
            <person name="Shea T."/>
            <person name="Shenoy N."/>
            <person name="Sisk P."/>
            <person name="Stolte C."/>
            <person name="Sykes S."/>
            <person name="Thomson T."/>
            <person name="Walk T."/>
            <person name="White J."/>
            <person name="Yandava C."/>
            <person name="Sibley C.D."/>
            <person name="Field T.R."/>
            <person name="Grinwis M."/>
            <person name="Eshaghurshan C.S."/>
            <person name="Surette M.G."/>
            <person name="Haas B."/>
            <person name="Nusbaum C."/>
            <person name="Birren B."/>
        </authorList>
    </citation>
    <scope>NUCLEOTIDE SEQUENCE [LARGE SCALE GENOMIC DNA]</scope>
    <source>
        <strain evidence="1">ATCC 700633</strain>
    </source>
</reference>
<dbReference type="Proteomes" id="UP000002939">
    <property type="component" value="Unassembled WGS sequence"/>
</dbReference>
<sequence>MESSFYHFKALTHILNVNQIHVSSGEFKILLEAIQKGNLSEVKEGLSSLGKIVARIFEVEPLKAHQYYFVEWENQAVAVTSSADLLAELLKASPEQPEIRICTEK</sequence>
<reference evidence="1" key="2">
    <citation type="submission" date="2011-10" db="EMBL/GenBank/DDBJ databases">
        <title>The Genome Sequence of Granulicatella elegans ATCC 700633.</title>
        <authorList>
            <consortium name="The Broad Institute Genome Sequencing Platform"/>
            <consortium name="The Broad Institute Genome Sequencing Center for Infectious Disease"/>
            <person name="Earl A."/>
            <person name="Ward D."/>
            <person name="Feldgarden M."/>
            <person name="Gevers D."/>
            <person name="Sibley C.D."/>
            <person name="Field T.R."/>
            <person name="Grinwis M."/>
            <person name="Eshaghurshan C.S."/>
            <person name="Surette M.G."/>
            <person name="Young S.K."/>
            <person name="Zeng Q."/>
            <person name="Gargeya S."/>
            <person name="Fitzgerald M."/>
            <person name="Haas B."/>
            <person name="Abouelleil A."/>
            <person name="Alvarado L."/>
            <person name="Arachchi H.M."/>
            <person name="Berlin A."/>
            <person name="Brown A."/>
            <person name="Chapman S.B."/>
            <person name="Chen Z."/>
            <person name="Dunbar C."/>
            <person name="Freedman E."/>
            <person name="Gearin G."/>
            <person name="Goldberg J."/>
            <person name="Griggs A."/>
            <person name="Gujja S."/>
            <person name="Heiman D."/>
            <person name="Howarth C."/>
            <person name="Larson L."/>
            <person name="Lui A."/>
            <person name="MacDonald P.J.P."/>
            <person name="Montmayeur A."/>
            <person name="Murphy C."/>
            <person name="Neiman D."/>
            <person name="Pearson M."/>
            <person name="Priest M."/>
            <person name="Roberts A."/>
            <person name="Saif S."/>
            <person name="Shea T."/>
            <person name="Shenoy N."/>
            <person name="Sisk P."/>
            <person name="Stolte C."/>
            <person name="Sykes S."/>
            <person name="Wortman J."/>
            <person name="Nusbaum C."/>
            <person name="Birren B."/>
        </authorList>
    </citation>
    <scope>NUCLEOTIDE SEQUENCE [LARGE SCALE GENOMIC DNA]</scope>
    <source>
        <strain evidence="1">ATCC 700633</strain>
    </source>
</reference>
<protein>
    <submittedName>
        <fullName evidence="1">Uncharacterized protein</fullName>
    </submittedName>
</protein>
<dbReference type="AlphaFoldDB" id="D0BLY1"/>
<comment type="caution">
    <text evidence="1">The sequence shown here is derived from an EMBL/GenBank/DDBJ whole genome shotgun (WGS) entry which is preliminary data.</text>
</comment>
<evidence type="ECO:0000313" key="2">
    <source>
        <dbReference type="Proteomes" id="UP000002939"/>
    </source>
</evidence>
<organism evidence="1 2">
    <name type="scientific">Granulicatella elegans ATCC 700633</name>
    <dbReference type="NCBI Taxonomy" id="626369"/>
    <lineage>
        <taxon>Bacteria</taxon>
        <taxon>Bacillati</taxon>
        <taxon>Bacillota</taxon>
        <taxon>Bacilli</taxon>
        <taxon>Lactobacillales</taxon>
        <taxon>Carnobacteriaceae</taxon>
        <taxon>Granulicatella</taxon>
    </lineage>
</organism>
<keyword evidence="2" id="KW-1185">Reference proteome</keyword>
<dbReference type="EMBL" id="ACRF02000016">
    <property type="protein sequence ID" value="EEW92996.1"/>
    <property type="molecule type" value="Genomic_DNA"/>
</dbReference>
<dbReference type="RefSeq" id="WP_006703260.1">
    <property type="nucleotide sequence ID" value="NZ_KI391971.1"/>
</dbReference>
<dbReference type="STRING" id="626369.HMPREF0446_00984"/>
<evidence type="ECO:0000313" key="1">
    <source>
        <dbReference type="EMBL" id="EEW92996.1"/>
    </source>
</evidence>
<accession>D0BLY1</accession>
<dbReference type="HOGENOM" id="CLU_2232744_0_0_9"/>
<name>D0BLY1_9LACT</name>
<proteinExistence type="predicted"/>